<dbReference type="Proteomes" id="UP000664702">
    <property type="component" value="Plasmid pBb144S4b"/>
</dbReference>
<name>A0A939MJJ4_9BRAD</name>
<reference evidence="1" key="1">
    <citation type="submission" date="2021-03" db="EMBL/GenBank/DDBJ databases">
        <title>Whole Genome Sequence of Bradyrhizobium sp. Strain 144S4.</title>
        <authorList>
            <person name="Bromfield E.S.P."/>
            <person name="Cloutier S."/>
        </authorList>
    </citation>
    <scope>NUCLEOTIDE SEQUENCE [LARGE SCALE GENOMIC DNA]</scope>
    <source>
        <strain evidence="1">144S4</strain>
    </source>
</reference>
<sequence length="124" mass="13217">MSSNYFFELDHMIPAAPKMLQAVSTPNHKQKKTQPGLALVSVIRSCARSTGRSSQCVEVYPCIGGRDEATGKRLHGALEGLGSGKVPIRALYLGGPKHEGAERSVSGAGFWLGHEPVRALPPPL</sequence>
<dbReference type="AlphaFoldDB" id="A0A939MJJ4"/>
<dbReference type="KEGG" id="bban:J4G43_053995"/>
<dbReference type="RefSeq" id="WP_208089638.1">
    <property type="nucleotide sequence ID" value="NZ_CP086138.1"/>
</dbReference>
<reference evidence="2 3" key="2">
    <citation type="journal article" date="2022" name="Int. J. Syst. Evol. Microbiol.">
        <title>Strains of Bradyrhizobium barranii sp. nov. associated with legumes native to Canada are symbionts of soybeans and belong to different subspecies (subsp. barranii subsp. nov. and subsp. apii subsp. nov.) and symbiovars (sv. glycinearum and sv. septentrionale).</title>
        <authorList>
            <person name="Bromfield E.S.P."/>
            <person name="Cloutier S."/>
            <person name="Wasai-Hara S."/>
            <person name="Minamisawa K."/>
        </authorList>
    </citation>
    <scope>NUCLEOTIDE SEQUENCE [LARGE SCALE GENOMIC DNA]</scope>
    <source>
        <strain evidence="2 3">144S4</strain>
        <plasmid evidence="3">pBb144S4b</plasmid>
    </source>
</reference>
<evidence type="ECO:0000313" key="3">
    <source>
        <dbReference type="Proteomes" id="UP000664702"/>
    </source>
</evidence>
<dbReference type="EMBL" id="CP086138">
    <property type="protein sequence ID" value="UEM18267.1"/>
    <property type="molecule type" value="Genomic_DNA"/>
</dbReference>
<gene>
    <name evidence="2" type="ORF">J4G43_053995</name>
    <name evidence="1" type="ORF">J4G43_51340</name>
</gene>
<accession>A0A939MJJ4</accession>
<protein>
    <submittedName>
        <fullName evidence="1">Uncharacterized protein</fullName>
    </submittedName>
</protein>
<evidence type="ECO:0000313" key="2">
    <source>
        <dbReference type="EMBL" id="UEM18267.1"/>
    </source>
</evidence>
<evidence type="ECO:0000313" key="1">
    <source>
        <dbReference type="EMBL" id="MBO1868880.1"/>
    </source>
</evidence>
<geneLocation type="plasmid" evidence="2 3">
    <name>pBb144S4b</name>
</geneLocation>
<proteinExistence type="predicted"/>
<keyword evidence="2" id="KW-0614">Plasmid</keyword>
<dbReference type="EMBL" id="JAGEMI010000002">
    <property type="protein sequence ID" value="MBO1868880.1"/>
    <property type="molecule type" value="Genomic_DNA"/>
</dbReference>
<organism evidence="1">
    <name type="scientific">Bradyrhizobium barranii subsp. barranii</name>
    <dbReference type="NCBI Taxonomy" id="2823807"/>
    <lineage>
        <taxon>Bacteria</taxon>
        <taxon>Pseudomonadati</taxon>
        <taxon>Pseudomonadota</taxon>
        <taxon>Alphaproteobacteria</taxon>
        <taxon>Hyphomicrobiales</taxon>
        <taxon>Nitrobacteraceae</taxon>
        <taxon>Bradyrhizobium</taxon>
        <taxon>Bradyrhizobium barranii</taxon>
    </lineage>
</organism>